<dbReference type="Pfam" id="PF05050">
    <property type="entry name" value="Methyltransf_21"/>
    <property type="match status" value="1"/>
</dbReference>
<feature type="domain" description="Methyltransferase FkbM" evidence="1">
    <location>
        <begin position="73"/>
        <end position="215"/>
    </location>
</feature>
<keyword evidence="2" id="KW-0808">Transferase</keyword>
<dbReference type="SUPFAM" id="SSF53335">
    <property type="entry name" value="S-adenosyl-L-methionine-dependent methyltransferases"/>
    <property type="match status" value="1"/>
</dbReference>
<gene>
    <name evidence="2" type="ORF">QO033_14910</name>
</gene>
<dbReference type="PANTHER" id="PTHR34203:SF15">
    <property type="entry name" value="SLL1173 PROTEIN"/>
    <property type="match status" value="1"/>
</dbReference>
<dbReference type="InterPro" id="IPR052514">
    <property type="entry name" value="SAM-dependent_MTase"/>
</dbReference>
<accession>A0ABT7F304</accession>
<dbReference type="InterPro" id="IPR029063">
    <property type="entry name" value="SAM-dependent_MTases_sf"/>
</dbReference>
<evidence type="ECO:0000259" key="1">
    <source>
        <dbReference type="Pfam" id="PF05050"/>
    </source>
</evidence>
<keyword evidence="3" id="KW-1185">Reference proteome</keyword>
<dbReference type="RefSeq" id="WP_284481777.1">
    <property type="nucleotide sequence ID" value="NZ_JASNJD010000011.1"/>
</dbReference>
<sequence>MTEQTDIPDIAAECLGVKVPGSRFLHDKRIDRINAAEYEGLEMAGALHVVGEDDVVLEIGAGIGLVGAVIAANAKPRRVQSFEANPELIPAIEALYAANGLGDRISVQNKVLVSAPERPETMTFHIHSSYLGSSLIEPQNRDTRAVEVPTASFHEVCADLKPTVLVMDIEGGERDILLHADLSPFRAMVLEFHPNAYGVGGMRECKNVLREAGFERVAEKSTRTVWTCLRDPAPAA</sequence>
<protein>
    <submittedName>
        <fullName evidence="2">FkbM family methyltransferase</fullName>
    </submittedName>
</protein>
<dbReference type="InterPro" id="IPR006342">
    <property type="entry name" value="FkbM_mtfrase"/>
</dbReference>
<dbReference type="Proteomes" id="UP001243757">
    <property type="component" value="Unassembled WGS sequence"/>
</dbReference>
<organism evidence="2 3">
    <name type="scientific">Pseudodonghicola flavimaris</name>
    <dbReference type="NCBI Taxonomy" id="3050036"/>
    <lineage>
        <taxon>Bacteria</taxon>
        <taxon>Pseudomonadati</taxon>
        <taxon>Pseudomonadota</taxon>
        <taxon>Alphaproteobacteria</taxon>
        <taxon>Rhodobacterales</taxon>
        <taxon>Paracoccaceae</taxon>
        <taxon>Pseudodonghicola</taxon>
    </lineage>
</organism>
<dbReference type="GO" id="GO:0032259">
    <property type="term" value="P:methylation"/>
    <property type="evidence" value="ECO:0007669"/>
    <property type="project" value="UniProtKB-KW"/>
</dbReference>
<proteinExistence type="predicted"/>
<dbReference type="Gene3D" id="3.40.50.150">
    <property type="entry name" value="Vaccinia Virus protein VP39"/>
    <property type="match status" value="1"/>
</dbReference>
<dbReference type="EMBL" id="JASNJD010000011">
    <property type="protein sequence ID" value="MDK3018972.1"/>
    <property type="molecule type" value="Genomic_DNA"/>
</dbReference>
<name>A0ABT7F304_9RHOB</name>
<reference evidence="2 3" key="1">
    <citation type="submission" date="2023-05" db="EMBL/GenBank/DDBJ databases">
        <title>Pseudodonghicola sp. nov.</title>
        <authorList>
            <person name="Huang J."/>
        </authorList>
    </citation>
    <scope>NUCLEOTIDE SEQUENCE [LARGE SCALE GENOMIC DNA]</scope>
    <source>
        <strain evidence="2 3">IC7</strain>
    </source>
</reference>
<dbReference type="PANTHER" id="PTHR34203">
    <property type="entry name" value="METHYLTRANSFERASE, FKBM FAMILY PROTEIN"/>
    <property type="match status" value="1"/>
</dbReference>
<dbReference type="GO" id="GO:0008168">
    <property type="term" value="F:methyltransferase activity"/>
    <property type="evidence" value="ECO:0007669"/>
    <property type="project" value="UniProtKB-KW"/>
</dbReference>
<comment type="caution">
    <text evidence="2">The sequence shown here is derived from an EMBL/GenBank/DDBJ whole genome shotgun (WGS) entry which is preliminary data.</text>
</comment>
<keyword evidence="2" id="KW-0489">Methyltransferase</keyword>
<evidence type="ECO:0000313" key="2">
    <source>
        <dbReference type="EMBL" id="MDK3018972.1"/>
    </source>
</evidence>
<dbReference type="NCBIfam" id="TIGR01444">
    <property type="entry name" value="fkbM_fam"/>
    <property type="match status" value="1"/>
</dbReference>
<evidence type="ECO:0000313" key="3">
    <source>
        <dbReference type="Proteomes" id="UP001243757"/>
    </source>
</evidence>